<evidence type="ECO:0000313" key="1">
    <source>
        <dbReference type="EMBL" id="CCI49138.1"/>
    </source>
</evidence>
<keyword evidence="2" id="KW-1185">Reference proteome</keyword>
<reference evidence="1 2" key="1">
    <citation type="submission" date="2012-05" db="EMBL/GenBank/DDBJ databases">
        <title>Recombination and specialization in a pathogen metapopulation.</title>
        <authorList>
            <person name="Gardiner A."/>
            <person name="Kemen E."/>
            <person name="Schultz-Larsen T."/>
            <person name="MacLean D."/>
            <person name="Van Oosterhout C."/>
            <person name="Jones J.D.G."/>
        </authorList>
    </citation>
    <scope>NUCLEOTIDE SEQUENCE [LARGE SCALE GENOMIC DNA]</scope>
    <source>
        <strain evidence="1 2">Ac Nc2</strain>
    </source>
</reference>
<name>A0A024GQX8_9STRA</name>
<sequence>MITKVEFPRLLNDEKGYVLITLKETNGQLKRIKNQICLSELTKRSTSRRGSRIKLYIKDQAHYADSTVTFAALGGRPHSPGMKYVVKHMIKPLHAEGLIVWLNDAPEYGEMQRSWRGAKFHEKVYCVFFNTKGQVIANDVCEICLFSNF</sequence>
<gene>
    <name evidence="1" type="ORF">BN9_104070</name>
</gene>
<protein>
    <submittedName>
        <fullName evidence="1">Uncharacterized protein</fullName>
    </submittedName>
</protein>
<organism evidence="1 2">
    <name type="scientific">Albugo candida</name>
    <dbReference type="NCBI Taxonomy" id="65357"/>
    <lineage>
        <taxon>Eukaryota</taxon>
        <taxon>Sar</taxon>
        <taxon>Stramenopiles</taxon>
        <taxon>Oomycota</taxon>
        <taxon>Peronosporomycetes</taxon>
        <taxon>Albuginales</taxon>
        <taxon>Albuginaceae</taxon>
        <taxon>Albugo</taxon>
    </lineage>
</organism>
<dbReference type="InParanoid" id="A0A024GQX8"/>
<dbReference type="EMBL" id="CAIX01000277">
    <property type="protein sequence ID" value="CCI49138.1"/>
    <property type="molecule type" value="Genomic_DNA"/>
</dbReference>
<dbReference type="Proteomes" id="UP000053237">
    <property type="component" value="Unassembled WGS sequence"/>
</dbReference>
<comment type="caution">
    <text evidence="1">The sequence shown here is derived from an EMBL/GenBank/DDBJ whole genome shotgun (WGS) entry which is preliminary data.</text>
</comment>
<accession>A0A024GQX8</accession>
<proteinExistence type="predicted"/>
<dbReference type="AlphaFoldDB" id="A0A024GQX8"/>
<evidence type="ECO:0000313" key="2">
    <source>
        <dbReference type="Proteomes" id="UP000053237"/>
    </source>
</evidence>